<dbReference type="EMBL" id="JBHTJA010000004">
    <property type="protein sequence ID" value="MFD0899609.1"/>
    <property type="molecule type" value="Genomic_DNA"/>
</dbReference>
<name>A0ABW3ELY7_9ACTN</name>
<sequence length="102" mass="10943">MSHFTRVRTRFADGTVPRRAPAGMGREARPVGPGVRGRAGRHANAEFEVCPDGGEHETGFVNGANGYEAVADSTLRKRGFEVYSGNTEKSGDIRVVLRRAGA</sequence>
<organism evidence="2 3">
    <name type="scientific">Actinomadura sediminis</name>
    <dbReference type="NCBI Taxonomy" id="1038904"/>
    <lineage>
        <taxon>Bacteria</taxon>
        <taxon>Bacillati</taxon>
        <taxon>Actinomycetota</taxon>
        <taxon>Actinomycetes</taxon>
        <taxon>Streptosporangiales</taxon>
        <taxon>Thermomonosporaceae</taxon>
        <taxon>Actinomadura</taxon>
    </lineage>
</organism>
<evidence type="ECO:0000313" key="2">
    <source>
        <dbReference type="EMBL" id="MFD0899609.1"/>
    </source>
</evidence>
<gene>
    <name evidence="2" type="ORF">ACFQ11_04355</name>
</gene>
<evidence type="ECO:0000256" key="1">
    <source>
        <dbReference type="SAM" id="MobiDB-lite"/>
    </source>
</evidence>
<accession>A0ABW3ELY7</accession>
<dbReference type="Proteomes" id="UP001596972">
    <property type="component" value="Unassembled WGS sequence"/>
</dbReference>
<keyword evidence="3" id="KW-1185">Reference proteome</keyword>
<proteinExistence type="predicted"/>
<dbReference type="RefSeq" id="WP_378296474.1">
    <property type="nucleotide sequence ID" value="NZ_JBHTJA010000004.1"/>
</dbReference>
<comment type="caution">
    <text evidence="2">The sequence shown here is derived from an EMBL/GenBank/DDBJ whole genome shotgun (WGS) entry which is preliminary data.</text>
</comment>
<feature type="region of interest" description="Disordered" evidence="1">
    <location>
        <begin position="1"/>
        <end position="40"/>
    </location>
</feature>
<reference evidence="3" key="1">
    <citation type="journal article" date="2019" name="Int. J. Syst. Evol. Microbiol.">
        <title>The Global Catalogue of Microorganisms (GCM) 10K type strain sequencing project: providing services to taxonomists for standard genome sequencing and annotation.</title>
        <authorList>
            <consortium name="The Broad Institute Genomics Platform"/>
            <consortium name="The Broad Institute Genome Sequencing Center for Infectious Disease"/>
            <person name="Wu L."/>
            <person name="Ma J."/>
        </authorList>
    </citation>
    <scope>NUCLEOTIDE SEQUENCE [LARGE SCALE GENOMIC DNA]</scope>
    <source>
        <strain evidence="3">JCM 31202</strain>
    </source>
</reference>
<protein>
    <submittedName>
        <fullName evidence="2">Uncharacterized protein</fullName>
    </submittedName>
</protein>
<evidence type="ECO:0000313" key="3">
    <source>
        <dbReference type="Proteomes" id="UP001596972"/>
    </source>
</evidence>